<dbReference type="KEGG" id="egt:105955214"/>
<evidence type="ECO:0000256" key="1">
    <source>
        <dbReference type="ARBA" id="ARBA00004196"/>
    </source>
</evidence>
<dbReference type="InterPro" id="IPR032675">
    <property type="entry name" value="LRR_dom_sf"/>
</dbReference>
<evidence type="ECO:0000256" key="3">
    <source>
        <dbReference type="ARBA" id="ARBA00022614"/>
    </source>
</evidence>
<dbReference type="Proteomes" id="UP000030748">
    <property type="component" value="Unassembled WGS sequence"/>
</dbReference>
<dbReference type="Pfam" id="PF08263">
    <property type="entry name" value="LRRNT_2"/>
    <property type="match status" value="1"/>
</dbReference>
<feature type="domain" description="Leucine-rich repeat-containing N-terminal plant-type" evidence="9">
    <location>
        <begin position="31"/>
        <end position="69"/>
    </location>
</feature>
<gene>
    <name evidence="10" type="ORF">MIMGU_mgv1a020740mg</name>
</gene>
<dbReference type="FunFam" id="3.80.10.10:FF:000400">
    <property type="entry name" value="Nuclear pore complex protein NUP107"/>
    <property type="match status" value="1"/>
</dbReference>
<evidence type="ECO:0000256" key="6">
    <source>
        <dbReference type="ARBA" id="ARBA00023136"/>
    </source>
</evidence>
<evidence type="ECO:0000313" key="11">
    <source>
        <dbReference type="Proteomes" id="UP000030748"/>
    </source>
</evidence>
<reference evidence="10 11" key="1">
    <citation type="journal article" date="2013" name="Proc. Natl. Acad. Sci. U.S.A.">
        <title>Fine-scale variation in meiotic recombination in Mimulus inferred from population shotgun sequencing.</title>
        <authorList>
            <person name="Hellsten U."/>
            <person name="Wright K.M."/>
            <person name="Jenkins J."/>
            <person name="Shu S."/>
            <person name="Yuan Y."/>
            <person name="Wessler S.R."/>
            <person name="Schmutz J."/>
            <person name="Willis J.H."/>
            <person name="Rokhsar D.S."/>
        </authorList>
    </citation>
    <scope>NUCLEOTIDE SEQUENCE [LARGE SCALE GENOMIC DNA]</scope>
    <source>
        <strain evidence="11">cv. DUN x IM62</strain>
    </source>
</reference>
<dbReference type="GO" id="GO:0016020">
    <property type="term" value="C:membrane"/>
    <property type="evidence" value="ECO:0007669"/>
    <property type="project" value="UniProtKB-SubCell"/>
</dbReference>
<dbReference type="STRING" id="4155.A0A022RI79"/>
<dbReference type="EMBL" id="KI630437">
    <property type="protein sequence ID" value="EYU39906.1"/>
    <property type="molecule type" value="Genomic_DNA"/>
</dbReference>
<dbReference type="Gene3D" id="3.80.10.10">
    <property type="entry name" value="Ribonuclease Inhibitor"/>
    <property type="match status" value="1"/>
</dbReference>
<dbReference type="eggNOG" id="ENOG502QRQP">
    <property type="taxonomic scope" value="Eukaryota"/>
</dbReference>
<dbReference type="Pfam" id="PF00560">
    <property type="entry name" value="LRR_1"/>
    <property type="match status" value="1"/>
</dbReference>
<name>A0A022RI79_ERYGU</name>
<dbReference type="SUPFAM" id="SSF52058">
    <property type="entry name" value="L domain-like"/>
    <property type="match status" value="1"/>
</dbReference>
<evidence type="ECO:0000256" key="4">
    <source>
        <dbReference type="ARBA" id="ARBA00022729"/>
    </source>
</evidence>
<keyword evidence="5" id="KW-0677">Repeat</keyword>
<keyword evidence="3" id="KW-0433">Leucine-rich repeat</keyword>
<dbReference type="OMA" id="CCEWEDV"/>
<evidence type="ECO:0000313" key="10">
    <source>
        <dbReference type="EMBL" id="EYU39906.1"/>
    </source>
</evidence>
<dbReference type="PANTHER" id="PTHR48059:SF4">
    <property type="entry name" value="POLYGALACTURONASE INHIBITOR 1-RELATED"/>
    <property type="match status" value="1"/>
</dbReference>
<evidence type="ECO:0000256" key="2">
    <source>
        <dbReference type="ARBA" id="ARBA00004370"/>
    </source>
</evidence>
<dbReference type="InterPro" id="IPR013210">
    <property type="entry name" value="LRR_N_plant-typ"/>
</dbReference>
<protein>
    <recommendedName>
        <fullName evidence="9">Leucine-rich repeat-containing N-terminal plant-type domain-containing protein</fullName>
    </recommendedName>
</protein>
<keyword evidence="4 8" id="KW-0732">Signal</keyword>
<sequence length="337" mass="37851">MAAVNYFHCFIISILFFLSFHTDTAFSQRCHPNDKKALLEIRKYLNSPPNSNLISAWDPRTDCCDWNQVVQCDGATNRITIFNLLLADLNRPIPAAVFDLVFLEELYFHETNLTGGIPRAITQLSRLKYLDLSLNHLSGTIPSFLGHLKNLVSIDLSYNQFTGSIPASLSQIPNLNTLFLDRNNLTGGIPATFSDFRQGEFFLYASRNHLSGEIPRKLGEVNFKLIDVSRNMLEGDISFLFGKNKSLIYADFSSNLLRFDFSTVEYFPTSLGTLDLSHNRITGSLPVGLVDLNLDRLNVSYNRLCGQIPVGGQLQGFETTSYFHNKCLCGAPLIKCK</sequence>
<dbReference type="OrthoDB" id="1074291at2759"/>
<dbReference type="Pfam" id="PF13855">
    <property type="entry name" value="LRR_8"/>
    <property type="match status" value="1"/>
</dbReference>
<dbReference type="InterPro" id="IPR001611">
    <property type="entry name" value="Leu-rich_rpt"/>
</dbReference>
<dbReference type="AlphaFoldDB" id="A0A022RI79"/>
<dbReference type="PhylomeDB" id="A0A022RI79"/>
<dbReference type="InterPro" id="IPR051848">
    <property type="entry name" value="PGIP"/>
</dbReference>
<organism evidence="10 11">
    <name type="scientific">Erythranthe guttata</name>
    <name type="common">Yellow monkey flower</name>
    <name type="synonym">Mimulus guttatus</name>
    <dbReference type="NCBI Taxonomy" id="4155"/>
    <lineage>
        <taxon>Eukaryota</taxon>
        <taxon>Viridiplantae</taxon>
        <taxon>Streptophyta</taxon>
        <taxon>Embryophyta</taxon>
        <taxon>Tracheophyta</taxon>
        <taxon>Spermatophyta</taxon>
        <taxon>Magnoliopsida</taxon>
        <taxon>eudicotyledons</taxon>
        <taxon>Gunneridae</taxon>
        <taxon>Pentapetalae</taxon>
        <taxon>asterids</taxon>
        <taxon>lamiids</taxon>
        <taxon>Lamiales</taxon>
        <taxon>Phrymaceae</taxon>
        <taxon>Erythranthe</taxon>
    </lineage>
</organism>
<comment type="similarity">
    <text evidence="7">Belongs to the polygalacturonase-inhibiting protein family.</text>
</comment>
<evidence type="ECO:0000256" key="8">
    <source>
        <dbReference type="SAM" id="SignalP"/>
    </source>
</evidence>
<dbReference type="PANTHER" id="PTHR48059">
    <property type="entry name" value="POLYGALACTURONASE INHIBITOR 1"/>
    <property type="match status" value="1"/>
</dbReference>
<evidence type="ECO:0000259" key="9">
    <source>
        <dbReference type="Pfam" id="PF08263"/>
    </source>
</evidence>
<proteinExistence type="inferred from homology"/>
<accession>A0A022RI79</accession>
<evidence type="ECO:0000256" key="7">
    <source>
        <dbReference type="ARBA" id="ARBA00038043"/>
    </source>
</evidence>
<dbReference type="PROSITE" id="PS51450">
    <property type="entry name" value="LRR"/>
    <property type="match status" value="1"/>
</dbReference>
<feature type="signal peptide" evidence="8">
    <location>
        <begin position="1"/>
        <end position="27"/>
    </location>
</feature>
<comment type="subcellular location">
    <subcellularLocation>
        <location evidence="1">Cell envelope</location>
    </subcellularLocation>
    <subcellularLocation>
        <location evidence="2">Membrane</location>
    </subcellularLocation>
</comment>
<feature type="chain" id="PRO_5001505094" description="Leucine-rich repeat-containing N-terminal plant-type domain-containing protein" evidence="8">
    <location>
        <begin position="28"/>
        <end position="337"/>
    </location>
</feature>
<evidence type="ECO:0000256" key="5">
    <source>
        <dbReference type="ARBA" id="ARBA00022737"/>
    </source>
</evidence>
<keyword evidence="6" id="KW-0472">Membrane</keyword>
<keyword evidence="11" id="KW-1185">Reference proteome</keyword>